<feature type="compositionally biased region" description="Polar residues" evidence="7">
    <location>
        <begin position="13"/>
        <end position="30"/>
    </location>
</feature>
<name>A0A8C9MXG9_SERCA</name>
<feature type="compositionally biased region" description="Basic residues" evidence="7">
    <location>
        <begin position="35"/>
        <end position="48"/>
    </location>
</feature>
<keyword evidence="4" id="KW-1015">Disulfide bond</keyword>
<comment type="caution">
    <text evidence="6">Lacks conserved residue(s) required for the propagation of feature annotation.</text>
</comment>
<dbReference type="InterPro" id="IPR013320">
    <property type="entry name" value="ConA-like_dom_sf"/>
</dbReference>
<dbReference type="GO" id="GO:0046872">
    <property type="term" value="F:metal ion binding"/>
    <property type="evidence" value="ECO:0007669"/>
    <property type="project" value="UniProtKB-KW"/>
</dbReference>
<evidence type="ECO:0000256" key="3">
    <source>
        <dbReference type="ARBA" id="ARBA00022837"/>
    </source>
</evidence>
<keyword evidence="10" id="KW-1185">Reference proteome</keyword>
<reference evidence="9" key="2">
    <citation type="submission" date="2025-09" db="UniProtKB">
        <authorList>
            <consortium name="Ensembl"/>
        </authorList>
    </citation>
    <scope>IDENTIFICATION</scope>
</reference>
<dbReference type="InterPro" id="IPR051360">
    <property type="entry name" value="Neuronal_Pentraxin_Related"/>
</dbReference>
<dbReference type="PANTHER" id="PTHR19277:SF125">
    <property type="entry name" value="B6"/>
    <property type="match status" value="1"/>
</dbReference>
<evidence type="ECO:0000256" key="1">
    <source>
        <dbReference type="ARBA" id="ARBA00001913"/>
    </source>
</evidence>
<dbReference type="SUPFAM" id="SSF49899">
    <property type="entry name" value="Concanavalin A-like lectins/glucanases"/>
    <property type="match status" value="1"/>
</dbReference>
<evidence type="ECO:0000256" key="2">
    <source>
        <dbReference type="ARBA" id="ARBA00022723"/>
    </source>
</evidence>
<sequence length="155" mass="16917">MATATISTATTTGRSIPTVSMATTAVSIATTPPRSPRRPRQGPRRPPRRFPWQPAAASPTPRLPRQPRSPGAFRVSFPLRTNYMFARVRPSVRSPLGAVSVCLWLRPGRAPNLGTPFSYAAPGQPNELVLLAWGGRPLELLVDDQVPKIRGGIFW</sequence>
<dbReference type="PANTHER" id="PTHR19277">
    <property type="entry name" value="PENTRAXIN"/>
    <property type="match status" value="1"/>
</dbReference>
<evidence type="ECO:0000256" key="7">
    <source>
        <dbReference type="SAM" id="MobiDB-lite"/>
    </source>
</evidence>
<dbReference type="AlphaFoldDB" id="A0A8C9MXG9"/>
<evidence type="ECO:0000256" key="4">
    <source>
        <dbReference type="ARBA" id="ARBA00023157"/>
    </source>
</evidence>
<feature type="compositionally biased region" description="Low complexity" evidence="7">
    <location>
        <begin position="1"/>
        <end position="12"/>
    </location>
</feature>
<accession>A0A8C9MXG9</accession>
<dbReference type="Ensembl" id="ENSSCAT00000011435.1">
    <property type="protein sequence ID" value="ENSSCAP00000010111.1"/>
    <property type="gene ID" value="ENSSCAG00000007678.1"/>
</dbReference>
<feature type="region of interest" description="Disordered" evidence="7">
    <location>
        <begin position="1"/>
        <end position="71"/>
    </location>
</feature>
<evidence type="ECO:0000256" key="6">
    <source>
        <dbReference type="PROSITE-ProRule" id="PRU01172"/>
    </source>
</evidence>
<evidence type="ECO:0000313" key="9">
    <source>
        <dbReference type="Ensembl" id="ENSSCAP00000010111.1"/>
    </source>
</evidence>
<evidence type="ECO:0000259" key="8">
    <source>
        <dbReference type="PROSITE" id="PS51828"/>
    </source>
</evidence>
<proteinExistence type="predicted"/>
<evidence type="ECO:0000256" key="5">
    <source>
        <dbReference type="ARBA" id="ARBA00023180"/>
    </source>
</evidence>
<dbReference type="Gene3D" id="2.60.120.200">
    <property type="match status" value="1"/>
</dbReference>
<keyword evidence="2" id="KW-0479">Metal-binding</keyword>
<organism evidence="9 10">
    <name type="scientific">Serinus canaria</name>
    <name type="common">Island canary</name>
    <name type="synonym">Fringilla canaria</name>
    <dbReference type="NCBI Taxonomy" id="9135"/>
    <lineage>
        <taxon>Eukaryota</taxon>
        <taxon>Metazoa</taxon>
        <taxon>Chordata</taxon>
        <taxon>Craniata</taxon>
        <taxon>Vertebrata</taxon>
        <taxon>Euteleostomi</taxon>
        <taxon>Archelosauria</taxon>
        <taxon>Archosauria</taxon>
        <taxon>Dinosauria</taxon>
        <taxon>Saurischia</taxon>
        <taxon>Theropoda</taxon>
        <taxon>Coelurosauria</taxon>
        <taxon>Aves</taxon>
        <taxon>Neognathae</taxon>
        <taxon>Neoaves</taxon>
        <taxon>Telluraves</taxon>
        <taxon>Australaves</taxon>
        <taxon>Passeriformes</taxon>
        <taxon>Passeroidea</taxon>
        <taxon>Fringillidae</taxon>
        <taxon>Carduelinae</taxon>
        <taxon>Serinus</taxon>
    </lineage>
</organism>
<dbReference type="Proteomes" id="UP000694409">
    <property type="component" value="Unassembled WGS sequence"/>
</dbReference>
<evidence type="ECO:0000313" key="10">
    <source>
        <dbReference type="Proteomes" id="UP000694409"/>
    </source>
</evidence>
<protein>
    <recommendedName>
        <fullName evidence="8">Pentraxin (PTX) domain-containing protein</fullName>
    </recommendedName>
</protein>
<dbReference type="InterPro" id="IPR001759">
    <property type="entry name" value="PTX_dom"/>
</dbReference>
<reference evidence="9" key="1">
    <citation type="submission" date="2025-08" db="UniProtKB">
        <authorList>
            <consortium name="Ensembl"/>
        </authorList>
    </citation>
    <scope>IDENTIFICATION</scope>
</reference>
<comment type="cofactor">
    <cofactor evidence="1">
        <name>Ca(2+)</name>
        <dbReference type="ChEBI" id="CHEBI:29108"/>
    </cofactor>
</comment>
<dbReference type="PROSITE" id="PS51828">
    <property type="entry name" value="PTX_2"/>
    <property type="match status" value="1"/>
</dbReference>
<feature type="domain" description="Pentraxin (PTX)" evidence="8">
    <location>
        <begin position="71"/>
        <end position="155"/>
    </location>
</feature>
<keyword evidence="3" id="KW-0106">Calcium</keyword>
<keyword evidence="5" id="KW-0325">Glycoprotein</keyword>
<dbReference type="GeneTree" id="ENSGT01110000271475"/>